<dbReference type="FunFam" id="1.10.1090.10:FF:000001">
    <property type="entry name" value="Cytochrome b-c1 complex subunit 7"/>
    <property type="match status" value="1"/>
</dbReference>
<name>A0A1B9GBY2_9TREE</name>
<evidence type="ECO:0000256" key="4">
    <source>
        <dbReference type="ARBA" id="ARBA00022660"/>
    </source>
</evidence>
<dbReference type="InterPro" id="IPR003197">
    <property type="entry name" value="QCR7"/>
</dbReference>
<dbReference type="VEuPathDB" id="FungiDB:I302_00015"/>
<protein>
    <recommendedName>
        <fullName evidence="9">Complex III subunit 7</fullName>
    </recommendedName>
</protein>
<proteinExistence type="inferred from homology"/>
<evidence type="ECO:0000313" key="10">
    <source>
        <dbReference type="EMBL" id="OCF28528.1"/>
    </source>
</evidence>
<keyword evidence="5" id="KW-0999">Mitochondrion inner membrane</keyword>
<comment type="similarity">
    <text evidence="2">Belongs to the UQCRB/QCR7 family.</text>
</comment>
<reference evidence="11" key="4">
    <citation type="submission" date="2024-02" db="EMBL/GenBank/DDBJ databases">
        <title>Comparative genomics of Cryptococcus and Kwoniella reveals pathogenesis evolution and contrasting modes of karyotype evolution via chromosome fusion or intercentromeric recombination.</title>
        <authorList>
            <person name="Coelho M.A."/>
            <person name="David-Palma M."/>
            <person name="Shea T."/>
            <person name="Bowers K."/>
            <person name="McGinley-Smith S."/>
            <person name="Mohammad A.W."/>
            <person name="Gnirke A."/>
            <person name="Yurkov A.M."/>
            <person name="Nowrousian M."/>
            <person name="Sun S."/>
            <person name="Cuomo C.A."/>
            <person name="Heitman J."/>
        </authorList>
    </citation>
    <scope>NUCLEOTIDE SEQUENCE</scope>
    <source>
        <strain evidence="11">CBS 10118</strain>
    </source>
</reference>
<dbReference type="SUPFAM" id="SSF81524">
    <property type="entry name" value="14 kDa protein of cytochrome bc1 complex (Ubiquinol-cytochrome c reductase)"/>
    <property type="match status" value="1"/>
</dbReference>
<dbReference type="STRING" id="1296100.A0A1B9GBY2"/>
<keyword evidence="3" id="KW-0813">Transport</keyword>
<dbReference type="AlphaFoldDB" id="A0A1B9GBY2"/>
<dbReference type="PANTHER" id="PTHR12022">
    <property type="entry name" value="UBIQUINOL-CYTOCHROME C REDUCTASE COMPLEX 14 KD PROTEIN"/>
    <property type="match status" value="1"/>
</dbReference>
<dbReference type="GeneID" id="30204414"/>
<dbReference type="EMBL" id="KI894018">
    <property type="protein sequence ID" value="OCF28528.1"/>
    <property type="molecule type" value="Genomic_DNA"/>
</dbReference>
<keyword evidence="6" id="KW-0249">Electron transport</keyword>
<dbReference type="Gene3D" id="1.10.1090.10">
    <property type="entry name" value="Cytochrome b-c1 complex subunit 7"/>
    <property type="match status" value="1"/>
</dbReference>
<keyword evidence="7" id="KW-0496">Mitochondrion</keyword>
<dbReference type="EMBL" id="CP144541">
    <property type="protein sequence ID" value="WVW79364.1"/>
    <property type="molecule type" value="Genomic_DNA"/>
</dbReference>
<keyword evidence="8" id="KW-0472">Membrane</keyword>
<dbReference type="Proteomes" id="UP000092730">
    <property type="component" value="Chromosome 1"/>
</dbReference>
<evidence type="ECO:0000313" key="12">
    <source>
        <dbReference type="Proteomes" id="UP000092730"/>
    </source>
</evidence>
<evidence type="ECO:0000256" key="7">
    <source>
        <dbReference type="ARBA" id="ARBA00023128"/>
    </source>
</evidence>
<evidence type="ECO:0000256" key="3">
    <source>
        <dbReference type="ARBA" id="ARBA00022448"/>
    </source>
</evidence>
<evidence type="ECO:0000313" key="11">
    <source>
        <dbReference type="EMBL" id="WVW79364.1"/>
    </source>
</evidence>
<evidence type="ECO:0000256" key="8">
    <source>
        <dbReference type="ARBA" id="ARBA00023136"/>
    </source>
</evidence>
<evidence type="ECO:0000256" key="6">
    <source>
        <dbReference type="ARBA" id="ARBA00022982"/>
    </source>
</evidence>
<dbReference type="RefSeq" id="XP_019049598.1">
    <property type="nucleotide sequence ID" value="XM_019186720.1"/>
</dbReference>
<keyword evidence="4" id="KW-0679">Respiratory chain</keyword>
<evidence type="ECO:0000256" key="1">
    <source>
        <dbReference type="ARBA" id="ARBA00004443"/>
    </source>
</evidence>
<dbReference type="OrthoDB" id="425749at2759"/>
<dbReference type="PANTHER" id="PTHR12022:SF0">
    <property type="entry name" value="CYTOCHROME B-C1 COMPLEX SUBUNIT 7"/>
    <property type="match status" value="1"/>
</dbReference>
<reference evidence="10" key="3">
    <citation type="submission" date="2014-01" db="EMBL/GenBank/DDBJ databases">
        <title>Evolution of pathogenesis and genome organization in the Tremellales.</title>
        <authorList>
            <person name="Cuomo C."/>
            <person name="Litvintseva A."/>
            <person name="Heitman J."/>
            <person name="Chen Y."/>
            <person name="Sun S."/>
            <person name="Springer D."/>
            <person name="Dromer F."/>
            <person name="Young S."/>
            <person name="Zeng Q."/>
            <person name="Chapman S."/>
            <person name="Gujja S."/>
            <person name="Saif S."/>
            <person name="Birren B."/>
        </authorList>
    </citation>
    <scope>NUCLEOTIDE SEQUENCE</scope>
    <source>
        <strain evidence="10">CBS 10118</strain>
    </source>
</reference>
<organism evidence="10">
    <name type="scientific">Kwoniella bestiolae CBS 10118</name>
    <dbReference type="NCBI Taxonomy" id="1296100"/>
    <lineage>
        <taxon>Eukaryota</taxon>
        <taxon>Fungi</taxon>
        <taxon>Dikarya</taxon>
        <taxon>Basidiomycota</taxon>
        <taxon>Agaricomycotina</taxon>
        <taxon>Tremellomycetes</taxon>
        <taxon>Tremellales</taxon>
        <taxon>Cryptococcaceae</taxon>
        <taxon>Kwoniella</taxon>
    </lineage>
</organism>
<dbReference type="Pfam" id="PF02271">
    <property type="entry name" value="UCR_14kD"/>
    <property type="match status" value="1"/>
</dbReference>
<reference evidence="11" key="2">
    <citation type="submission" date="2013-07" db="EMBL/GenBank/DDBJ databases">
        <authorList>
            <consortium name="The Broad Institute Genome Sequencing Platform"/>
            <person name="Cuomo C."/>
            <person name="Litvintseva A."/>
            <person name="Chen Y."/>
            <person name="Heitman J."/>
            <person name="Sun S."/>
            <person name="Springer D."/>
            <person name="Dromer F."/>
            <person name="Young S.K."/>
            <person name="Zeng Q."/>
            <person name="Gargeya S."/>
            <person name="Fitzgerald M."/>
            <person name="Abouelleil A."/>
            <person name="Alvarado L."/>
            <person name="Berlin A.M."/>
            <person name="Chapman S.B."/>
            <person name="Dewar J."/>
            <person name="Goldberg J."/>
            <person name="Griggs A."/>
            <person name="Gujja S."/>
            <person name="Hansen M."/>
            <person name="Howarth C."/>
            <person name="Imamovic A."/>
            <person name="Larimer J."/>
            <person name="McCowan C."/>
            <person name="Murphy C."/>
            <person name="Pearson M."/>
            <person name="Priest M."/>
            <person name="Roberts A."/>
            <person name="Saif S."/>
            <person name="Shea T."/>
            <person name="Sykes S."/>
            <person name="Wortman J."/>
            <person name="Nusbaum C."/>
            <person name="Birren B."/>
        </authorList>
    </citation>
    <scope>NUCLEOTIDE SEQUENCE</scope>
    <source>
        <strain evidence="11">CBS 10118</strain>
    </source>
</reference>
<evidence type="ECO:0000256" key="5">
    <source>
        <dbReference type="ARBA" id="ARBA00022792"/>
    </source>
</evidence>
<evidence type="ECO:0000256" key="9">
    <source>
        <dbReference type="ARBA" id="ARBA00031684"/>
    </source>
</evidence>
<keyword evidence="12" id="KW-1185">Reference proteome</keyword>
<dbReference type="KEGG" id="kbi:30204414"/>
<reference evidence="10" key="1">
    <citation type="submission" date="2013-07" db="EMBL/GenBank/DDBJ databases">
        <title>The Genome Sequence of Cryptococcus bestiolae CBS10118.</title>
        <authorList>
            <consortium name="The Broad Institute Genome Sequencing Platform"/>
            <person name="Cuomo C."/>
            <person name="Litvintseva A."/>
            <person name="Chen Y."/>
            <person name="Heitman J."/>
            <person name="Sun S."/>
            <person name="Springer D."/>
            <person name="Dromer F."/>
            <person name="Young S.K."/>
            <person name="Zeng Q."/>
            <person name="Gargeya S."/>
            <person name="Fitzgerald M."/>
            <person name="Abouelleil A."/>
            <person name="Alvarado L."/>
            <person name="Berlin A.M."/>
            <person name="Chapman S.B."/>
            <person name="Dewar J."/>
            <person name="Goldberg J."/>
            <person name="Griggs A."/>
            <person name="Gujja S."/>
            <person name="Hansen M."/>
            <person name="Howarth C."/>
            <person name="Imamovic A."/>
            <person name="Larimer J."/>
            <person name="McCowan C."/>
            <person name="Murphy C."/>
            <person name="Pearson M."/>
            <person name="Priest M."/>
            <person name="Roberts A."/>
            <person name="Saif S."/>
            <person name="Shea T."/>
            <person name="Sykes S."/>
            <person name="Wortman J."/>
            <person name="Nusbaum C."/>
            <person name="Birren B."/>
        </authorList>
    </citation>
    <scope>NUCLEOTIDE SEQUENCE [LARGE SCALE GENOMIC DNA]</scope>
    <source>
        <strain evidence="10">CBS 10118</strain>
    </source>
</reference>
<accession>A0A1B9GBY2</accession>
<evidence type="ECO:0000256" key="2">
    <source>
        <dbReference type="ARBA" id="ARBA00008554"/>
    </source>
</evidence>
<sequence>MPSITKMIFGNGPLGPSIAPWIRQRPGLQKYWARWSNFYKNAAGYRQKGYLYDDLIVEETPQVQKALQRLSPKERYDRVFRMRRGIQQSMGHKQLPKEQWTTPEQDVRYLTPLIEQVVAEEAERAEWDYMTVEKIQQKRAEKRNIFSKREGHH</sequence>
<dbReference type="GO" id="GO:0006122">
    <property type="term" value="P:mitochondrial electron transport, ubiquinol to cytochrome c"/>
    <property type="evidence" value="ECO:0007669"/>
    <property type="project" value="InterPro"/>
</dbReference>
<dbReference type="GO" id="GO:0045275">
    <property type="term" value="C:respiratory chain complex III"/>
    <property type="evidence" value="ECO:0007669"/>
    <property type="project" value="InterPro"/>
</dbReference>
<dbReference type="GO" id="GO:0005743">
    <property type="term" value="C:mitochondrial inner membrane"/>
    <property type="evidence" value="ECO:0007669"/>
    <property type="project" value="UniProtKB-SubCell"/>
</dbReference>
<dbReference type="InterPro" id="IPR036544">
    <property type="entry name" value="QCR7_sf"/>
</dbReference>
<gene>
    <name evidence="10" type="ORF">I302_00015</name>
    <name evidence="11" type="ORF">I302_101332</name>
</gene>
<comment type="subcellular location">
    <subcellularLocation>
        <location evidence="1">Mitochondrion inner membrane</location>
        <topology evidence="1">Peripheral membrane protein</topology>
        <orientation evidence="1">Matrix side</orientation>
    </subcellularLocation>
</comment>